<evidence type="ECO:0000313" key="2">
    <source>
        <dbReference type="Proteomes" id="UP000009183"/>
    </source>
</evidence>
<dbReference type="InParanoid" id="F6GY27"/>
<dbReference type="PaxDb" id="29760-VIT_18s0072g00700.t01"/>
<organism evidence="1 2">
    <name type="scientific">Vitis vinifera</name>
    <name type="common">Grape</name>
    <dbReference type="NCBI Taxonomy" id="29760"/>
    <lineage>
        <taxon>Eukaryota</taxon>
        <taxon>Viridiplantae</taxon>
        <taxon>Streptophyta</taxon>
        <taxon>Embryophyta</taxon>
        <taxon>Tracheophyta</taxon>
        <taxon>Spermatophyta</taxon>
        <taxon>Magnoliopsida</taxon>
        <taxon>eudicotyledons</taxon>
        <taxon>Gunneridae</taxon>
        <taxon>Pentapetalae</taxon>
        <taxon>rosids</taxon>
        <taxon>Vitales</taxon>
        <taxon>Vitaceae</taxon>
        <taxon>Viteae</taxon>
        <taxon>Vitis</taxon>
    </lineage>
</organism>
<evidence type="ECO:0000313" key="1">
    <source>
        <dbReference type="EMBL" id="CCB44863.1"/>
    </source>
</evidence>
<proteinExistence type="predicted"/>
<gene>
    <name evidence="1" type="ordered locus">VIT_18s0072g00700</name>
</gene>
<dbReference type="EMBL" id="FN594968">
    <property type="protein sequence ID" value="CCB44863.1"/>
    <property type="molecule type" value="Genomic_DNA"/>
</dbReference>
<dbReference type="HOGENOM" id="CLU_2836468_0_0_1"/>
<reference evidence="2" key="1">
    <citation type="journal article" date="2007" name="Nature">
        <title>The grapevine genome sequence suggests ancestral hexaploidization in major angiosperm phyla.</title>
        <authorList>
            <consortium name="The French-Italian Public Consortium for Grapevine Genome Characterization."/>
            <person name="Jaillon O."/>
            <person name="Aury J.-M."/>
            <person name="Noel B."/>
            <person name="Policriti A."/>
            <person name="Clepet C."/>
            <person name="Casagrande A."/>
            <person name="Choisne N."/>
            <person name="Aubourg S."/>
            <person name="Vitulo N."/>
            <person name="Jubin C."/>
            <person name="Vezzi A."/>
            <person name="Legeai F."/>
            <person name="Hugueney P."/>
            <person name="Dasilva C."/>
            <person name="Horner D."/>
            <person name="Mica E."/>
            <person name="Jublot D."/>
            <person name="Poulain J."/>
            <person name="Bruyere C."/>
            <person name="Billault A."/>
            <person name="Segurens B."/>
            <person name="Gouyvenoux M."/>
            <person name="Ugarte E."/>
            <person name="Cattonaro F."/>
            <person name="Anthouard V."/>
            <person name="Vico V."/>
            <person name="Del Fabbro C."/>
            <person name="Alaux M."/>
            <person name="Di Gaspero G."/>
            <person name="Dumas V."/>
            <person name="Felice N."/>
            <person name="Paillard S."/>
            <person name="Juman I."/>
            <person name="Moroldo M."/>
            <person name="Scalabrin S."/>
            <person name="Canaguier A."/>
            <person name="Le Clainche I."/>
            <person name="Malacrida G."/>
            <person name="Durand E."/>
            <person name="Pesole G."/>
            <person name="Laucou V."/>
            <person name="Chatelet P."/>
            <person name="Merdinoglu D."/>
            <person name="Delledonne M."/>
            <person name="Pezzotti M."/>
            <person name="Lecharny A."/>
            <person name="Scarpelli C."/>
            <person name="Artiguenave F."/>
            <person name="Pe M.E."/>
            <person name="Valle G."/>
            <person name="Morgante M."/>
            <person name="Caboche M."/>
            <person name="Adam-Blondon A.-F."/>
            <person name="Weissenbach J."/>
            <person name="Quetier F."/>
            <person name="Wincker P."/>
        </authorList>
    </citation>
    <scope>NUCLEOTIDE SEQUENCE [LARGE SCALE GENOMIC DNA]</scope>
    <source>
        <strain evidence="2">cv. Pinot noir / PN40024</strain>
    </source>
</reference>
<accession>F6GY27</accession>
<sequence length="66" mass="7743">MDGHFRFTTIDFHLWVSINFHHHGSNIYGRFRFTTIDQTSMGISVILTTIDQTFMESENKKVIGKH</sequence>
<dbReference type="AlphaFoldDB" id="F6GY27"/>
<name>F6GY27_VITVI</name>
<keyword evidence="2" id="KW-1185">Reference proteome</keyword>
<protein>
    <submittedName>
        <fullName evidence="1">Uncharacterized protein</fullName>
    </submittedName>
</protein>
<dbReference type="Proteomes" id="UP000009183">
    <property type="component" value="Chromosome 18"/>
</dbReference>